<evidence type="ECO:0008006" key="5">
    <source>
        <dbReference type="Google" id="ProtNLM"/>
    </source>
</evidence>
<keyword evidence="4" id="KW-1185">Reference proteome</keyword>
<keyword evidence="2" id="KW-0663">Pyridoxal phosphate</keyword>
<dbReference type="InterPro" id="IPR015421">
    <property type="entry name" value="PyrdxlP-dep_Trfase_major"/>
</dbReference>
<proteinExistence type="inferred from homology"/>
<evidence type="ECO:0000256" key="2">
    <source>
        <dbReference type="RuleBase" id="RU004508"/>
    </source>
</evidence>
<dbReference type="InterPro" id="IPR000653">
    <property type="entry name" value="DegT/StrS_aminotransferase"/>
</dbReference>
<sequence>MKRERIHSAGPSITQLEIDTVTDAATTGFYSNYRDYIEKFETEFAEYVGVKYAIATTSATTAMHLMVLAAGLGPGDEVIVPDLSWIATASVHVFSGATPVFVDIEPDTWTMSPASLEAAITPKTKAVMPVDLYGHAVDYDAIVPICRKHGLMIISDSAPAVGTLLNGKSTATYADMAAYSFQGAKMMISGEGGMFVTNNEELFRKADQLAEDGRKPGTFWIEKIGYHYRMSNLTASLGYAQLQRVEELVAMKRQLFDWYHDRLGDIPGIFMFKEKPNCRANCSYPSIVLEGDFKVDRDGLRDEMRNRNIDTRPIFPYMSQFPMFETQDNPVARRIAETGINLPTAAYIDEQDVDDICDVVKDILGV</sequence>
<dbReference type="CDD" id="cd00616">
    <property type="entry name" value="AHBA_syn"/>
    <property type="match status" value="1"/>
</dbReference>
<comment type="similarity">
    <text evidence="1 2">Belongs to the DegT/DnrJ/EryC1 family.</text>
</comment>
<dbReference type="SUPFAM" id="SSF53383">
    <property type="entry name" value="PLP-dependent transferases"/>
    <property type="match status" value="1"/>
</dbReference>
<gene>
    <name evidence="3" type="ORF">JCM14722_04460</name>
</gene>
<dbReference type="RefSeq" id="WP_264982963.1">
    <property type="nucleotide sequence ID" value="NZ_AP026708.1"/>
</dbReference>
<reference evidence="3" key="1">
    <citation type="submission" date="2022-08" db="EMBL/GenBank/DDBJ databases">
        <title>Genome Sequence of the sulphate-reducing bacterium, Pseudodesulfovibrio portus JCM14722.</title>
        <authorList>
            <person name="Kondo R."/>
            <person name="Kataoka T."/>
        </authorList>
    </citation>
    <scope>NUCLEOTIDE SEQUENCE</scope>
    <source>
        <strain evidence="3">JCM 14722</strain>
    </source>
</reference>
<protein>
    <recommendedName>
        <fullName evidence="5">Perosamine synthetase</fullName>
    </recommendedName>
</protein>
<evidence type="ECO:0000313" key="4">
    <source>
        <dbReference type="Proteomes" id="UP001061361"/>
    </source>
</evidence>
<dbReference type="PIRSF" id="PIRSF000390">
    <property type="entry name" value="PLP_StrS"/>
    <property type="match status" value="1"/>
</dbReference>
<dbReference type="Gene3D" id="3.90.1150.10">
    <property type="entry name" value="Aspartate Aminotransferase, domain 1"/>
    <property type="match status" value="1"/>
</dbReference>
<dbReference type="PANTHER" id="PTHR30244:SF34">
    <property type="entry name" value="DTDP-4-AMINO-4,6-DIDEOXYGALACTOSE TRANSAMINASE"/>
    <property type="match status" value="1"/>
</dbReference>
<dbReference type="EMBL" id="AP026708">
    <property type="protein sequence ID" value="BDQ32904.1"/>
    <property type="molecule type" value="Genomic_DNA"/>
</dbReference>
<dbReference type="Pfam" id="PF01041">
    <property type="entry name" value="DegT_DnrJ_EryC1"/>
    <property type="match status" value="1"/>
</dbReference>
<dbReference type="PANTHER" id="PTHR30244">
    <property type="entry name" value="TRANSAMINASE"/>
    <property type="match status" value="1"/>
</dbReference>
<name>A0ABN6RPZ8_9BACT</name>
<dbReference type="InterPro" id="IPR015424">
    <property type="entry name" value="PyrdxlP-dep_Trfase"/>
</dbReference>
<dbReference type="InterPro" id="IPR015422">
    <property type="entry name" value="PyrdxlP-dep_Trfase_small"/>
</dbReference>
<evidence type="ECO:0000256" key="1">
    <source>
        <dbReference type="ARBA" id="ARBA00037999"/>
    </source>
</evidence>
<dbReference type="Proteomes" id="UP001061361">
    <property type="component" value="Chromosome"/>
</dbReference>
<organism evidence="3 4">
    <name type="scientific">Pseudodesulfovibrio portus</name>
    <dbReference type="NCBI Taxonomy" id="231439"/>
    <lineage>
        <taxon>Bacteria</taxon>
        <taxon>Pseudomonadati</taxon>
        <taxon>Thermodesulfobacteriota</taxon>
        <taxon>Desulfovibrionia</taxon>
        <taxon>Desulfovibrionales</taxon>
        <taxon>Desulfovibrionaceae</taxon>
    </lineage>
</organism>
<evidence type="ECO:0000313" key="3">
    <source>
        <dbReference type="EMBL" id="BDQ32904.1"/>
    </source>
</evidence>
<dbReference type="Gene3D" id="3.40.640.10">
    <property type="entry name" value="Type I PLP-dependent aspartate aminotransferase-like (Major domain)"/>
    <property type="match status" value="1"/>
</dbReference>
<accession>A0ABN6RPZ8</accession>